<feature type="transmembrane region" description="Helical" evidence="7">
    <location>
        <begin position="285"/>
        <end position="312"/>
    </location>
</feature>
<feature type="domain" description="Glycosyltransferase 2-like" evidence="8">
    <location>
        <begin position="30"/>
        <end position="192"/>
    </location>
</feature>
<evidence type="ECO:0000259" key="8">
    <source>
        <dbReference type="Pfam" id="PF00535"/>
    </source>
</evidence>
<evidence type="ECO:0000313" key="10">
    <source>
        <dbReference type="Proteomes" id="UP001303946"/>
    </source>
</evidence>
<evidence type="ECO:0000256" key="4">
    <source>
        <dbReference type="ARBA" id="ARBA00022692"/>
    </source>
</evidence>
<dbReference type="SUPFAM" id="SSF53448">
    <property type="entry name" value="Nucleotide-diphospho-sugar transferases"/>
    <property type="match status" value="1"/>
</dbReference>
<dbReference type="PANTHER" id="PTHR48090:SF1">
    <property type="entry name" value="PROPHAGE BACTOPRENOL GLUCOSYL TRANSFERASE HOMOLOG"/>
    <property type="match status" value="1"/>
</dbReference>
<gene>
    <name evidence="9" type="ORF">RXV79_09245</name>
</gene>
<protein>
    <submittedName>
        <fullName evidence="9">Glycosyltransferase family 2 protein</fullName>
        <ecNumber evidence="9">2.4.-.-</ecNumber>
    </submittedName>
</protein>
<proteinExistence type="predicted"/>
<evidence type="ECO:0000256" key="6">
    <source>
        <dbReference type="ARBA" id="ARBA00023136"/>
    </source>
</evidence>
<sequence length="343" mass="37771">MSAVLEAPPVTLAPAIVTPPLPRQRPVSLSCVLPCWNEARNLRLLLPLLARVLASLADEWEVVVVDDGSTDDTTAVLGEWTEMPHVRLVQLSRNFGKEAALSAGLEAARGDVVVLMDADLQHPPGLIATMMAHWRAGADVVYAVRASRDDEAWAKRAGTRLFYALINRFERVPIPEDAGDFRVLDRRAVDALLSLPERNRFMKGLYAWIGFDAVAVPYQPQPRAHGRSHFGAGRLLRLSIDGLTAFANWPLRIAGSVGVFCALAGFMYGAYLTASYLLYGHPISGWTTIVVTLLFFFGLQMIFLGILGEYVARIFDEVKHRPLFVVKREAGSGLPPRTKPCAR</sequence>
<organism evidence="9 10">
    <name type="scientific">Piscinibacter gummiphilus</name>
    <dbReference type="NCBI Taxonomy" id="946333"/>
    <lineage>
        <taxon>Bacteria</taxon>
        <taxon>Pseudomonadati</taxon>
        <taxon>Pseudomonadota</taxon>
        <taxon>Betaproteobacteria</taxon>
        <taxon>Burkholderiales</taxon>
        <taxon>Sphaerotilaceae</taxon>
        <taxon>Piscinibacter</taxon>
    </lineage>
</organism>
<keyword evidence="2 9" id="KW-0328">Glycosyltransferase</keyword>
<evidence type="ECO:0000256" key="3">
    <source>
        <dbReference type="ARBA" id="ARBA00022679"/>
    </source>
</evidence>
<comment type="subcellular location">
    <subcellularLocation>
        <location evidence="1">Membrane</location>
        <topology evidence="1">Multi-pass membrane protein</topology>
    </subcellularLocation>
</comment>
<evidence type="ECO:0000313" key="9">
    <source>
        <dbReference type="EMBL" id="WOB10235.1"/>
    </source>
</evidence>
<dbReference type="RefSeq" id="WP_316703142.1">
    <property type="nucleotide sequence ID" value="NZ_CP136336.1"/>
</dbReference>
<dbReference type="Pfam" id="PF00535">
    <property type="entry name" value="Glycos_transf_2"/>
    <property type="match status" value="1"/>
</dbReference>
<name>A0ABZ0CZA6_9BURK</name>
<dbReference type="GO" id="GO:0016757">
    <property type="term" value="F:glycosyltransferase activity"/>
    <property type="evidence" value="ECO:0007669"/>
    <property type="project" value="UniProtKB-KW"/>
</dbReference>
<evidence type="ECO:0000256" key="7">
    <source>
        <dbReference type="SAM" id="Phobius"/>
    </source>
</evidence>
<dbReference type="PANTHER" id="PTHR48090">
    <property type="entry name" value="UNDECAPRENYL-PHOSPHATE 4-DEOXY-4-FORMAMIDO-L-ARABINOSE TRANSFERASE-RELATED"/>
    <property type="match status" value="1"/>
</dbReference>
<evidence type="ECO:0000256" key="2">
    <source>
        <dbReference type="ARBA" id="ARBA00022676"/>
    </source>
</evidence>
<keyword evidence="3 9" id="KW-0808">Transferase</keyword>
<evidence type="ECO:0000256" key="1">
    <source>
        <dbReference type="ARBA" id="ARBA00004141"/>
    </source>
</evidence>
<evidence type="ECO:0000256" key="5">
    <source>
        <dbReference type="ARBA" id="ARBA00022989"/>
    </source>
</evidence>
<dbReference type="InterPro" id="IPR001173">
    <property type="entry name" value="Glyco_trans_2-like"/>
</dbReference>
<accession>A0ABZ0CZA6</accession>
<dbReference type="InterPro" id="IPR029044">
    <property type="entry name" value="Nucleotide-diphossugar_trans"/>
</dbReference>
<feature type="transmembrane region" description="Helical" evidence="7">
    <location>
        <begin position="257"/>
        <end position="279"/>
    </location>
</feature>
<dbReference type="Proteomes" id="UP001303946">
    <property type="component" value="Chromosome"/>
</dbReference>
<dbReference type="EMBL" id="CP136336">
    <property type="protein sequence ID" value="WOB10235.1"/>
    <property type="molecule type" value="Genomic_DNA"/>
</dbReference>
<dbReference type="EC" id="2.4.-.-" evidence="9"/>
<dbReference type="InterPro" id="IPR050256">
    <property type="entry name" value="Glycosyltransferase_2"/>
</dbReference>
<dbReference type="CDD" id="cd04187">
    <property type="entry name" value="DPM1_like_bac"/>
    <property type="match status" value="1"/>
</dbReference>
<keyword evidence="5 7" id="KW-1133">Transmembrane helix</keyword>
<keyword evidence="6 7" id="KW-0472">Membrane</keyword>
<keyword evidence="10" id="KW-1185">Reference proteome</keyword>
<keyword evidence="4 7" id="KW-0812">Transmembrane</keyword>
<dbReference type="Gene3D" id="3.90.550.10">
    <property type="entry name" value="Spore Coat Polysaccharide Biosynthesis Protein SpsA, Chain A"/>
    <property type="match status" value="1"/>
</dbReference>
<reference evidence="9 10" key="1">
    <citation type="submission" date="2023-10" db="EMBL/GenBank/DDBJ databases">
        <title>Bacteria for the degradation of biodegradable plastic PBAT(Polybutylene adipate terephthalate).</title>
        <authorList>
            <person name="Weon H.-Y."/>
            <person name="Yeon J."/>
        </authorList>
    </citation>
    <scope>NUCLEOTIDE SEQUENCE [LARGE SCALE GENOMIC DNA]</scope>
    <source>
        <strain evidence="9 10">SBD 7-3</strain>
    </source>
</reference>